<sequence length="207" mass="23280">MYLQYPFVQYHNRCIVLSGATTDPTVRIQKGTRSSLVRAIAIQPTRFSRSRLQGEEPLKSALSLFVDADDSRQYLHQTEFDTGQCVCIRWTKTLKDPAFPTDFPAFQVFSMAKLCYSQLCSISGLTWWSIENCATQSVEVLVHTYLKYLRREYLANTVPSLGLFLGWSPLGPLSTPPFPTSKTHPVSSGRAADFKAPGGDSTSWRKQ</sequence>
<comment type="caution">
    <text evidence="2">The sequence shown here is derived from an EMBL/GenBank/DDBJ whole genome shotgun (WGS) entry which is preliminary data.</text>
</comment>
<evidence type="ECO:0000313" key="3">
    <source>
        <dbReference type="Proteomes" id="UP001303473"/>
    </source>
</evidence>
<name>A0AAN6NI86_9PEZI</name>
<feature type="region of interest" description="Disordered" evidence="1">
    <location>
        <begin position="178"/>
        <end position="207"/>
    </location>
</feature>
<dbReference type="AlphaFoldDB" id="A0AAN6NI86"/>
<reference evidence="3" key="1">
    <citation type="journal article" date="2023" name="Mol. Phylogenet. Evol.">
        <title>Genome-scale phylogeny and comparative genomics of the fungal order Sordariales.</title>
        <authorList>
            <person name="Hensen N."/>
            <person name="Bonometti L."/>
            <person name="Westerberg I."/>
            <person name="Brannstrom I.O."/>
            <person name="Guillou S."/>
            <person name="Cros-Aarteil S."/>
            <person name="Calhoun S."/>
            <person name="Haridas S."/>
            <person name="Kuo A."/>
            <person name="Mondo S."/>
            <person name="Pangilinan J."/>
            <person name="Riley R."/>
            <person name="LaButti K."/>
            <person name="Andreopoulos B."/>
            <person name="Lipzen A."/>
            <person name="Chen C."/>
            <person name="Yan M."/>
            <person name="Daum C."/>
            <person name="Ng V."/>
            <person name="Clum A."/>
            <person name="Steindorff A."/>
            <person name="Ohm R.A."/>
            <person name="Martin F."/>
            <person name="Silar P."/>
            <person name="Natvig D.O."/>
            <person name="Lalanne C."/>
            <person name="Gautier V."/>
            <person name="Ament-Velasquez S.L."/>
            <person name="Kruys A."/>
            <person name="Hutchinson M.I."/>
            <person name="Powell A.J."/>
            <person name="Barry K."/>
            <person name="Miller A.N."/>
            <person name="Grigoriev I.V."/>
            <person name="Debuchy R."/>
            <person name="Gladieux P."/>
            <person name="Hiltunen Thoren M."/>
            <person name="Johannesson H."/>
        </authorList>
    </citation>
    <scope>NUCLEOTIDE SEQUENCE [LARGE SCALE GENOMIC DNA]</scope>
    <source>
        <strain evidence="3">CBS 340.73</strain>
    </source>
</reference>
<accession>A0AAN6NI86</accession>
<organism evidence="2 3">
    <name type="scientific">Diplogelasinospora grovesii</name>
    <dbReference type="NCBI Taxonomy" id="303347"/>
    <lineage>
        <taxon>Eukaryota</taxon>
        <taxon>Fungi</taxon>
        <taxon>Dikarya</taxon>
        <taxon>Ascomycota</taxon>
        <taxon>Pezizomycotina</taxon>
        <taxon>Sordariomycetes</taxon>
        <taxon>Sordariomycetidae</taxon>
        <taxon>Sordariales</taxon>
        <taxon>Diplogelasinosporaceae</taxon>
        <taxon>Diplogelasinospora</taxon>
    </lineage>
</organism>
<evidence type="ECO:0000313" key="2">
    <source>
        <dbReference type="EMBL" id="KAK3945581.1"/>
    </source>
</evidence>
<dbReference type="EMBL" id="MU853754">
    <property type="protein sequence ID" value="KAK3945581.1"/>
    <property type="molecule type" value="Genomic_DNA"/>
</dbReference>
<dbReference type="Proteomes" id="UP001303473">
    <property type="component" value="Unassembled WGS sequence"/>
</dbReference>
<keyword evidence="3" id="KW-1185">Reference proteome</keyword>
<evidence type="ECO:0000256" key="1">
    <source>
        <dbReference type="SAM" id="MobiDB-lite"/>
    </source>
</evidence>
<gene>
    <name evidence="2" type="ORF">QBC46DRAFT_94573</name>
</gene>
<proteinExistence type="predicted"/>
<protein>
    <submittedName>
        <fullName evidence="2">Uncharacterized protein</fullName>
    </submittedName>
</protein>